<dbReference type="GO" id="GO:0005737">
    <property type="term" value="C:cytoplasm"/>
    <property type="evidence" value="ECO:0007669"/>
    <property type="project" value="InterPro"/>
</dbReference>
<feature type="domain" description="DHHA2" evidence="1">
    <location>
        <begin position="9"/>
        <end position="59"/>
    </location>
</feature>
<evidence type="ECO:0000313" key="2">
    <source>
        <dbReference type="EMBL" id="SUM34097.1"/>
    </source>
</evidence>
<evidence type="ECO:0000313" key="3">
    <source>
        <dbReference type="Proteomes" id="UP000255277"/>
    </source>
</evidence>
<dbReference type="Pfam" id="PF02833">
    <property type="entry name" value="DHHA2"/>
    <property type="match status" value="1"/>
</dbReference>
<gene>
    <name evidence="2" type="primary">ppaC_4</name>
    <name evidence="2" type="ORF">NCTC12195_03605</name>
</gene>
<dbReference type="EMBL" id="UHDK01000001">
    <property type="protein sequence ID" value="SUM34097.1"/>
    <property type="molecule type" value="Genomic_DNA"/>
</dbReference>
<name>A0A380FIS1_STAGA</name>
<keyword evidence="2" id="KW-0378">Hydrolase</keyword>
<protein>
    <submittedName>
        <fullName evidence="2">Manganese-dependent inorganic pyrophosphatase</fullName>
        <ecNumber evidence="2">3.6.1.1</ecNumber>
    </submittedName>
</protein>
<dbReference type="AlphaFoldDB" id="A0A380FIS1"/>
<accession>A0A380FIS1</accession>
<organism evidence="2 3">
    <name type="scientific">Staphylococcus gallinarum</name>
    <dbReference type="NCBI Taxonomy" id="1293"/>
    <lineage>
        <taxon>Bacteria</taxon>
        <taxon>Bacillati</taxon>
        <taxon>Bacillota</taxon>
        <taxon>Bacilli</taxon>
        <taxon>Bacillales</taxon>
        <taxon>Staphylococcaceae</taxon>
        <taxon>Staphylococcus</taxon>
    </lineage>
</organism>
<dbReference type="Gene3D" id="3.10.310.20">
    <property type="entry name" value="DHHA2 domain"/>
    <property type="match status" value="1"/>
</dbReference>
<dbReference type="GO" id="GO:0004427">
    <property type="term" value="F:inorganic diphosphate phosphatase activity"/>
    <property type="evidence" value="ECO:0007669"/>
    <property type="project" value="UniProtKB-EC"/>
</dbReference>
<evidence type="ECO:0000259" key="1">
    <source>
        <dbReference type="Pfam" id="PF02833"/>
    </source>
</evidence>
<dbReference type="Proteomes" id="UP000255277">
    <property type="component" value="Unassembled WGS sequence"/>
</dbReference>
<reference evidence="2 3" key="1">
    <citation type="submission" date="2018-06" db="EMBL/GenBank/DDBJ databases">
        <authorList>
            <consortium name="Pathogen Informatics"/>
            <person name="Doyle S."/>
        </authorList>
    </citation>
    <scope>NUCLEOTIDE SEQUENCE [LARGE SCALE GENOMIC DNA]</scope>
    <source>
        <strain evidence="2 3">NCTC12195</strain>
    </source>
</reference>
<proteinExistence type="predicted"/>
<dbReference type="EC" id="3.6.1.1" evidence="2"/>
<dbReference type="InterPro" id="IPR038222">
    <property type="entry name" value="DHHA2_dom_sf"/>
</dbReference>
<dbReference type="InterPro" id="IPR004097">
    <property type="entry name" value="DHHA2"/>
</dbReference>
<sequence>MIYLFLSSLILLTVIQKSLLLVLKKTKLALHLMLNLKNGTAFLPGVVSRKKQVVPQITETLTK</sequence>